<evidence type="ECO:0000256" key="7">
    <source>
        <dbReference type="SAM" id="SignalP"/>
    </source>
</evidence>
<feature type="transmembrane region" description="Helical" evidence="6">
    <location>
        <begin position="609"/>
        <end position="628"/>
    </location>
</feature>
<feature type="transmembrane region" description="Helical" evidence="6">
    <location>
        <begin position="570"/>
        <end position="597"/>
    </location>
</feature>
<feature type="transmembrane region" description="Helical" evidence="6">
    <location>
        <begin position="492"/>
        <end position="510"/>
    </location>
</feature>
<dbReference type="InterPro" id="IPR006059">
    <property type="entry name" value="SBP"/>
</dbReference>
<name>A0A1Y1WQ98_9FUNG</name>
<dbReference type="Pfam" id="PF13416">
    <property type="entry name" value="SBP_bac_8"/>
    <property type="match status" value="1"/>
</dbReference>
<evidence type="ECO:0000259" key="8">
    <source>
        <dbReference type="Pfam" id="PF00003"/>
    </source>
</evidence>
<proteinExistence type="predicted"/>
<keyword evidence="2 6" id="KW-0812">Transmembrane</keyword>
<dbReference type="InterPro" id="IPR017978">
    <property type="entry name" value="GPCR_3_C"/>
</dbReference>
<keyword evidence="4 6" id="KW-0472">Membrane</keyword>
<dbReference type="GO" id="GO:0004930">
    <property type="term" value="F:G protein-coupled receptor activity"/>
    <property type="evidence" value="ECO:0007669"/>
    <property type="project" value="InterPro"/>
</dbReference>
<evidence type="ECO:0000313" key="10">
    <source>
        <dbReference type="Proteomes" id="UP000193944"/>
    </source>
</evidence>
<dbReference type="PANTHER" id="PTHR43649">
    <property type="entry name" value="ARABINOSE-BINDING PROTEIN-RELATED"/>
    <property type="match status" value="1"/>
</dbReference>
<dbReference type="Pfam" id="PF00003">
    <property type="entry name" value="7tm_3"/>
    <property type="match status" value="1"/>
</dbReference>
<dbReference type="PANTHER" id="PTHR43649:SF17">
    <property type="entry name" value="ABC TRANSPORTER SOLUTE BINDING PROTEIN-SUGAR TRANSPORT"/>
    <property type="match status" value="1"/>
</dbReference>
<evidence type="ECO:0000256" key="6">
    <source>
        <dbReference type="SAM" id="Phobius"/>
    </source>
</evidence>
<dbReference type="OrthoDB" id="2021138at2759"/>
<dbReference type="GO" id="GO:0016020">
    <property type="term" value="C:membrane"/>
    <property type="evidence" value="ECO:0007669"/>
    <property type="project" value="UniProtKB-SubCell"/>
</dbReference>
<keyword evidence="3 6" id="KW-1133">Transmembrane helix</keyword>
<dbReference type="Gene3D" id="3.40.190.10">
    <property type="entry name" value="Periplasmic binding protein-like II"/>
    <property type="match status" value="1"/>
</dbReference>
<feature type="transmembrane region" description="Helical" evidence="6">
    <location>
        <begin position="530"/>
        <end position="550"/>
    </location>
</feature>
<feature type="transmembrane region" description="Helical" evidence="6">
    <location>
        <begin position="640"/>
        <end position="668"/>
    </location>
</feature>
<gene>
    <name evidence="9" type="ORF">BCR32DRAFT_89856</name>
</gene>
<dbReference type="Proteomes" id="UP000193944">
    <property type="component" value="Unassembled WGS sequence"/>
</dbReference>
<accession>A0A1Y1WQ98</accession>
<feature type="transmembrane region" description="Helical" evidence="6">
    <location>
        <begin position="421"/>
        <end position="446"/>
    </location>
</feature>
<feature type="chain" id="PRO_5013390717" evidence="7">
    <location>
        <begin position="22"/>
        <end position="703"/>
    </location>
</feature>
<dbReference type="SUPFAM" id="SSF53850">
    <property type="entry name" value="Periplasmic binding protein-like II"/>
    <property type="match status" value="1"/>
</dbReference>
<comment type="caution">
    <text evidence="9">The sequence shown here is derived from an EMBL/GenBank/DDBJ whole genome shotgun (WGS) entry which is preliminary data.</text>
</comment>
<feature type="region of interest" description="Disordered" evidence="5">
    <location>
        <begin position="678"/>
        <end position="703"/>
    </location>
</feature>
<reference evidence="9 10" key="2">
    <citation type="submission" date="2016-08" db="EMBL/GenBank/DDBJ databases">
        <title>Pervasive Adenine N6-methylation of Active Genes in Fungi.</title>
        <authorList>
            <consortium name="DOE Joint Genome Institute"/>
            <person name="Mondo S.J."/>
            <person name="Dannebaum R.O."/>
            <person name="Kuo R.C."/>
            <person name="Labutti K."/>
            <person name="Haridas S."/>
            <person name="Kuo A."/>
            <person name="Salamov A."/>
            <person name="Ahrendt S.R."/>
            <person name="Lipzen A."/>
            <person name="Sullivan W."/>
            <person name="Andreopoulos W.B."/>
            <person name="Clum A."/>
            <person name="Lindquist E."/>
            <person name="Daum C."/>
            <person name="Ramamoorthy G.K."/>
            <person name="Gryganskyi A."/>
            <person name="Culley D."/>
            <person name="Magnuson J.K."/>
            <person name="James T.Y."/>
            <person name="O'Malley M.A."/>
            <person name="Stajich J.E."/>
            <person name="Spatafora J.W."/>
            <person name="Visel A."/>
            <person name="Grigoriev I.V."/>
        </authorList>
    </citation>
    <scope>NUCLEOTIDE SEQUENCE [LARGE SCALE GENOMIC DNA]</scope>
    <source>
        <strain evidence="9 10">S4</strain>
    </source>
</reference>
<dbReference type="AlphaFoldDB" id="A0A1Y1WQ98"/>
<evidence type="ECO:0000256" key="2">
    <source>
        <dbReference type="ARBA" id="ARBA00022692"/>
    </source>
</evidence>
<organism evidence="9 10">
    <name type="scientific">Anaeromyces robustus</name>
    <dbReference type="NCBI Taxonomy" id="1754192"/>
    <lineage>
        <taxon>Eukaryota</taxon>
        <taxon>Fungi</taxon>
        <taxon>Fungi incertae sedis</taxon>
        <taxon>Chytridiomycota</taxon>
        <taxon>Chytridiomycota incertae sedis</taxon>
        <taxon>Neocallimastigomycetes</taxon>
        <taxon>Neocallimastigales</taxon>
        <taxon>Neocallimastigaceae</taxon>
        <taxon>Anaeromyces</taxon>
    </lineage>
</organism>
<keyword evidence="7" id="KW-0732">Signal</keyword>
<dbReference type="InterPro" id="IPR050490">
    <property type="entry name" value="Bact_solute-bd_prot1"/>
</dbReference>
<sequence length="703" mass="81553">MIIFNILFLVFFLLKIENSISVKINAIAYAFNENRHIYGLLINDFNQYAIDTGLDVQVSLNLLTPANSTTEVNDISATYESVLSKKSEKYDLYFYDSIYTSKFNEYFIDLNKYFSKEYLTRFDQKLLKNTCIINKKLVGLPVSLDYAGLYSNRRLLNEYNKSIPTTWNELLETALYIKEKEESKGHKNIVYYHGLVPDSETGSCSLIEFIHSFRKSKKSPYPEARSQETGDALTMIKKLKDELSSDMEFLSGDDYFFQKIFTDNALFLKFWYIPGINPAYNITILPGNVEGVSGTVIGGNNMAISTFSTEEKQLASFKVMEYLTSYDIQKKNIKENDLISPIPELYNDENLCKEVDCEFIKSFQPINRPSYDVISYDKYSQRFRTSANSYIYGNASLPEVLRNIDDISRVYYFSISTEESYLGLILFIVFCIILIIMIGSYSFLFMEKFKSHFQSTPYEFWFLIISGSIVLLFRALTEYGKISYFICQSKPFLLSVGVTMTLCPVLHRLIVNFPVVNEISEWTKNNKWRFMLIFFTTDIVFLLLSMIQPFKHDQRIDKYGRNYKVCANQGSFLPIVVNSMLGIKYLTIFVMVVLLFLEWNLKETYNDMSYMMSTIAIDIILIISLFVVDNITNNNYIYYFGVYFCIFALSAVTNFIFLYGIKIIYILLNPKKMRNDENMSDEKGCKENASNNNDLTTLQSAKI</sequence>
<keyword evidence="10" id="KW-1185">Reference proteome</keyword>
<comment type="subcellular location">
    <subcellularLocation>
        <location evidence="1">Membrane</location>
        <topology evidence="1">Multi-pass membrane protein</topology>
    </subcellularLocation>
</comment>
<protein>
    <submittedName>
        <fullName evidence="9">Periplasmic binding protein-like II</fullName>
    </submittedName>
</protein>
<evidence type="ECO:0000256" key="1">
    <source>
        <dbReference type="ARBA" id="ARBA00004141"/>
    </source>
</evidence>
<evidence type="ECO:0000256" key="3">
    <source>
        <dbReference type="ARBA" id="ARBA00022989"/>
    </source>
</evidence>
<dbReference type="EMBL" id="MCFG01000341">
    <property type="protein sequence ID" value="ORX75703.1"/>
    <property type="molecule type" value="Genomic_DNA"/>
</dbReference>
<feature type="compositionally biased region" description="Polar residues" evidence="5">
    <location>
        <begin position="688"/>
        <end position="703"/>
    </location>
</feature>
<evidence type="ECO:0000313" key="9">
    <source>
        <dbReference type="EMBL" id="ORX75703.1"/>
    </source>
</evidence>
<reference evidence="9 10" key="1">
    <citation type="submission" date="2016-08" db="EMBL/GenBank/DDBJ databases">
        <title>A Parts List for Fungal Cellulosomes Revealed by Comparative Genomics.</title>
        <authorList>
            <consortium name="DOE Joint Genome Institute"/>
            <person name="Haitjema C.H."/>
            <person name="Gilmore S.P."/>
            <person name="Henske J.K."/>
            <person name="Solomon K.V."/>
            <person name="De Groot R."/>
            <person name="Kuo A."/>
            <person name="Mondo S.J."/>
            <person name="Salamov A.A."/>
            <person name="Labutti K."/>
            <person name="Zhao Z."/>
            <person name="Chiniquy J."/>
            <person name="Barry K."/>
            <person name="Brewer H.M."/>
            <person name="Purvine S.O."/>
            <person name="Wright A.T."/>
            <person name="Boxma B."/>
            <person name="Van Alen T."/>
            <person name="Hackstein J.H."/>
            <person name="Baker S.E."/>
            <person name="Grigoriev I.V."/>
            <person name="O'Malley M.A."/>
        </authorList>
    </citation>
    <scope>NUCLEOTIDE SEQUENCE [LARGE SCALE GENOMIC DNA]</scope>
    <source>
        <strain evidence="9 10">S4</strain>
    </source>
</reference>
<evidence type="ECO:0000256" key="5">
    <source>
        <dbReference type="SAM" id="MobiDB-lite"/>
    </source>
</evidence>
<feature type="transmembrane region" description="Helical" evidence="6">
    <location>
        <begin position="458"/>
        <end position="477"/>
    </location>
</feature>
<feature type="signal peptide" evidence="7">
    <location>
        <begin position="1"/>
        <end position="21"/>
    </location>
</feature>
<feature type="domain" description="G-protein coupled receptors family 3 profile" evidence="8">
    <location>
        <begin position="422"/>
        <end position="654"/>
    </location>
</feature>
<evidence type="ECO:0000256" key="4">
    <source>
        <dbReference type="ARBA" id="ARBA00023136"/>
    </source>
</evidence>